<dbReference type="SUPFAM" id="SSF51182">
    <property type="entry name" value="RmlC-like cupins"/>
    <property type="match status" value="1"/>
</dbReference>
<gene>
    <name evidence="3" type="ORF">RBB81_00125</name>
</gene>
<dbReference type="Pfam" id="PF02311">
    <property type="entry name" value="AraC_binding"/>
    <property type="match status" value="1"/>
</dbReference>
<dbReference type="PANTHER" id="PTHR37694">
    <property type="entry name" value="SLR8022 PROTEIN"/>
    <property type="match status" value="1"/>
</dbReference>
<evidence type="ECO:0000313" key="3">
    <source>
        <dbReference type="EMBL" id="XCB20264.1"/>
    </source>
</evidence>
<dbReference type="GO" id="GO:0003677">
    <property type="term" value="F:DNA binding"/>
    <property type="evidence" value="ECO:0007669"/>
    <property type="project" value="UniProtKB-KW"/>
</dbReference>
<sequence length="125" mass="13998">MGSDSFVDNKLLCGVTHDLKEELFHFSHYKPWQSGLYSKLLVKADDLRVLLIALNTRTEMKAHHTDGTTTIHVLQGVLSLRVHDKQQQLLVGQILTLAPGISHDIEAREDSALLLTISWPSSETL</sequence>
<accession>A0AAU7YU66</accession>
<evidence type="ECO:0000259" key="2">
    <source>
        <dbReference type="Pfam" id="PF02311"/>
    </source>
</evidence>
<dbReference type="Gene3D" id="2.60.120.10">
    <property type="entry name" value="Jelly Rolls"/>
    <property type="match status" value="1"/>
</dbReference>
<geneLocation type="plasmid" evidence="3">
    <name>unnamed</name>
</geneLocation>
<keyword evidence="1" id="KW-0238">DNA-binding</keyword>
<keyword evidence="3" id="KW-0614">Plasmid</keyword>
<dbReference type="EMBL" id="CP132937">
    <property type="protein sequence ID" value="XCB20264.1"/>
    <property type="molecule type" value="Genomic_DNA"/>
</dbReference>
<dbReference type="InterPro" id="IPR003313">
    <property type="entry name" value="AraC-bd"/>
</dbReference>
<dbReference type="AlphaFoldDB" id="A0AAU7YU66"/>
<dbReference type="GO" id="GO:0006355">
    <property type="term" value="P:regulation of DNA-templated transcription"/>
    <property type="evidence" value="ECO:0007669"/>
    <property type="project" value="InterPro"/>
</dbReference>
<reference evidence="3" key="2">
    <citation type="journal article" date="2024" name="Environ. Microbiol.">
        <title>Genome analysis and description of Tunturibacter gen. nov. expands the diversity of Terriglobia in tundra soils.</title>
        <authorList>
            <person name="Messyasz A."/>
            <person name="Mannisto M.K."/>
            <person name="Kerkhof L.J."/>
            <person name="Haggblom M.M."/>
        </authorList>
    </citation>
    <scope>NUCLEOTIDE SEQUENCE</scope>
    <source>
        <strain evidence="3">M8UP39</strain>
    </source>
</reference>
<organism evidence="3">
    <name type="scientific">Tunturiibacter gelidiferens</name>
    <dbReference type="NCBI Taxonomy" id="3069689"/>
    <lineage>
        <taxon>Bacteria</taxon>
        <taxon>Pseudomonadati</taxon>
        <taxon>Acidobacteriota</taxon>
        <taxon>Terriglobia</taxon>
        <taxon>Terriglobales</taxon>
        <taxon>Acidobacteriaceae</taxon>
        <taxon>Tunturiibacter</taxon>
    </lineage>
</organism>
<name>A0AAU7YU66_9BACT</name>
<protein>
    <submittedName>
        <fullName evidence="3">AraC family ligand binding domain-containing protein</fullName>
    </submittedName>
</protein>
<dbReference type="InterPro" id="IPR014710">
    <property type="entry name" value="RmlC-like_jellyroll"/>
</dbReference>
<evidence type="ECO:0000256" key="1">
    <source>
        <dbReference type="ARBA" id="ARBA00023125"/>
    </source>
</evidence>
<dbReference type="RefSeq" id="WP_353070712.1">
    <property type="nucleotide sequence ID" value="NZ_CP132937.1"/>
</dbReference>
<dbReference type="PANTHER" id="PTHR37694:SF1">
    <property type="entry name" value="SLR8022 PROTEIN"/>
    <property type="match status" value="1"/>
</dbReference>
<reference evidence="3" key="1">
    <citation type="submission" date="2023-08" db="EMBL/GenBank/DDBJ databases">
        <authorList>
            <person name="Messyasz A."/>
            <person name="Mannisto M.K."/>
            <person name="Kerkhof L.J."/>
            <person name="Haggblom M."/>
        </authorList>
    </citation>
    <scope>NUCLEOTIDE SEQUENCE</scope>
    <source>
        <strain evidence="3">M8UP39</strain>
        <plasmid evidence="3">unnamed</plasmid>
    </source>
</reference>
<dbReference type="InterPro" id="IPR011051">
    <property type="entry name" value="RmlC_Cupin_sf"/>
</dbReference>
<proteinExistence type="predicted"/>
<dbReference type="KEGG" id="tgi:RBB81_00125"/>
<feature type="domain" description="AraC-type arabinose-binding/dimerisation" evidence="2">
    <location>
        <begin position="56"/>
        <end position="110"/>
    </location>
</feature>